<accession>A0A061AMF6</accession>
<dbReference type="VEuPathDB" id="FungiDB:BON22_0753"/>
<proteinExistence type="inferred from homology"/>
<dbReference type="InterPro" id="IPR031120">
    <property type="entry name" value="HIR1-like"/>
</dbReference>
<evidence type="ECO:0000256" key="12">
    <source>
        <dbReference type="SAM" id="MobiDB-lite"/>
    </source>
</evidence>
<evidence type="ECO:0000313" key="15">
    <source>
        <dbReference type="EMBL" id="CDR36493.1"/>
    </source>
</evidence>
<keyword evidence="3 11" id="KW-0678">Repressor</keyword>
<feature type="repeat" description="WD" evidence="10">
    <location>
        <begin position="167"/>
        <end position="208"/>
    </location>
</feature>
<dbReference type="GO" id="GO:0005634">
    <property type="term" value="C:nucleus"/>
    <property type="evidence" value="ECO:0007669"/>
    <property type="project" value="UniProtKB-SubCell"/>
</dbReference>
<dbReference type="SUPFAM" id="SSF50978">
    <property type="entry name" value="WD40 repeat-like"/>
    <property type="match status" value="1"/>
</dbReference>
<dbReference type="Pfam" id="PF24105">
    <property type="entry name" value="Beta-prop_CAF1B_HIR1"/>
    <property type="match status" value="1"/>
</dbReference>
<organism evidence="15">
    <name type="scientific">Cyberlindnera fabianii</name>
    <name type="common">Yeast</name>
    <name type="synonym">Hansenula fabianii</name>
    <dbReference type="NCBI Taxonomy" id="36022"/>
    <lineage>
        <taxon>Eukaryota</taxon>
        <taxon>Fungi</taxon>
        <taxon>Dikarya</taxon>
        <taxon>Ascomycota</taxon>
        <taxon>Saccharomycotina</taxon>
        <taxon>Saccharomycetes</taxon>
        <taxon>Phaffomycetales</taxon>
        <taxon>Phaffomycetaceae</taxon>
        <taxon>Cyberlindnera</taxon>
    </lineage>
</organism>
<dbReference type="Pfam" id="PF09453">
    <property type="entry name" value="HIRA_B"/>
    <property type="match status" value="1"/>
</dbReference>
<dbReference type="InterPro" id="IPR011494">
    <property type="entry name" value="HIRA-like_C"/>
</dbReference>
<evidence type="ECO:0000256" key="6">
    <source>
        <dbReference type="ARBA" id="ARBA00022853"/>
    </source>
</evidence>
<evidence type="ECO:0000256" key="10">
    <source>
        <dbReference type="PROSITE-ProRule" id="PRU00221"/>
    </source>
</evidence>
<evidence type="ECO:0000259" key="14">
    <source>
        <dbReference type="Pfam" id="PF24105"/>
    </source>
</evidence>
<feature type="repeat" description="WD" evidence="10">
    <location>
        <begin position="125"/>
        <end position="166"/>
    </location>
</feature>
<dbReference type="PROSITE" id="PS50294">
    <property type="entry name" value="WD_REPEATS_REGION"/>
    <property type="match status" value="3"/>
</dbReference>
<keyword evidence="5 11" id="KW-0677">Repeat</keyword>
<evidence type="ECO:0000256" key="8">
    <source>
        <dbReference type="ARBA" id="ARBA00023163"/>
    </source>
</evidence>
<evidence type="ECO:0000256" key="9">
    <source>
        <dbReference type="ARBA" id="ARBA00023242"/>
    </source>
</evidence>
<keyword evidence="4 10" id="KW-0853">WD repeat</keyword>
<dbReference type="InterPro" id="IPR036322">
    <property type="entry name" value="WD40_repeat_dom_sf"/>
</dbReference>
<dbReference type="Pfam" id="PF07569">
    <property type="entry name" value="Hira"/>
    <property type="match status" value="1"/>
</dbReference>
<comment type="similarity">
    <text evidence="2 11">Belongs to the WD repeat HIR1 family.</text>
</comment>
<feature type="domain" description="Protein HIRA-like C-terminal" evidence="13">
    <location>
        <begin position="671"/>
        <end position="785"/>
    </location>
</feature>
<dbReference type="InterPro" id="IPR001680">
    <property type="entry name" value="WD40_rpt"/>
</dbReference>
<feature type="repeat" description="WD" evidence="10">
    <location>
        <begin position="70"/>
        <end position="102"/>
    </location>
</feature>
<dbReference type="FunFam" id="2.130.10.10:FF:001073">
    <property type="entry name" value="Protein HIR"/>
    <property type="match status" value="1"/>
</dbReference>
<name>A0A061AMF6_CYBFA</name>
<dbReference type="PANTHER" id="PTHR13831">
    <property type="entry name" value="MEMBER OF THE HIR1 FAMILY OF WD-REPEAT PROTEINS"/>
    <property type="match status" value="1"/>
</dbReference>
<feature type="compositionally biased region" description="Low complexity" evidence="12">
    <location>
        <begin position="426"/>
        <end position="437"/>
    </location>
</feature>
<reference evidence="15" key="1">
    <citation type="journal article" date="2014" name="Genome Announc.">
        <title>Genome sequence of the yeast Cyberlindnera fabianii (Hansenula fabianii).</title>
        <authorList>
            <person name="Freel K.C."/>
            <person name="Sarilar V."/>
            <person name="Neuveglise C."/>
            <person name="Devillers H."/>
            <person name="Friedrich A."/>
            <person name="Schacherer J."/>
        </authorList>
    </citation>
    <scope>NUCLEOTIDE SEQUENCE</scope>
    <source>
        <strain evidence="15">YJS4271</strain>
    </source>
</reference>
<dbReference type="PANTHER" id="PTHR13831:SF0">
    <property type="entry name" value="PROTEIN HIRA"/>
    <property type="match status" value="1"/>
</dbReference>
<evidence type="ECO:0000256" key="11">
    <source>
        <dbReference type="RuleBase" id="RU364014"/>
    </source>
</evidence>
<dbReference type="PROSITE" id="PS50082">
    <property type="entry name" value="WD_REPEATS_2"/>
    <property type="match status" value="4"/>
</dbReference>
<dbReference type="InterPro" id="IPR055410">
    <property type="entry name" value="Beta-prop_CAF1B_HIR1"/>
</dbReference>
<sequence>MYILKLPWLNHTEEKRKYEVYSLSVSPDGTRLASGGLDGNVKIWSVADILKYQNKKIPFDASVCRPLCSMARHTGAVTVVKFSPDGRFLASGSDDKVLLIWEKDDDAAPVFGEQNLEHWKVTKRVVAHENDIQDIAWAPDSSILVSVGLDRSIIIWNGTTFEKIKRFDVHQSLVKGVVFDPANKYFATSSDDRSVRIFRYHKGSELSFSIERTVLQPFKKSPLTTYYRRLSWSPDGQYIAAPNATNGPVSSVAIISRGSWDSDISLIGHDNPCEVASFSPVLYEVESPGASKEKKISSVVATAGHDKSLAIWNNMYPRPVVVFEEFSMKTITDLCWTPDGSSLFVSSLDGTISVVRFEPGELGTRVSSEKNDELLNKYGVDKDSMIFPESTSQLILEDKAAEFAKTLSDKHMDRLMSLEKSQLEKQASQSPSARASTPPTPQKLDLKNRTTTTTQSPKPSDTKKLNRAVVTNGKKRVAPTLISTASHSTTNKFKEAALVSKTNKSITTTDKSVKSSKRLLSHTPYTLPKFGLQTSVNPYFIKKTSPEEEEGEDEGDEIVNYEEMSSEEETLFKKRKTKHHSVIKNIPVYEDTNIVYKRLQDPHTSHHATMHVLNYDETEEDQPTELISHEDGVQVIEHYIPDRVISITGQLGKYWALATANGALLTFSKSGRALCPRIELGANVSFLASEGNIVVVITDDYMVHLFDVVKGKKIQKKVSMAAILHYEDVVVGKSIKLSSRILDVELRYGVVVVWLDGNRVYYYDKELKSWVNALDNYYAKYNNTQNGLWVDKVNGPSGSSDAELSPEVEYVKHLTFLEGYEKVMDKIGKSKEATAAREEIKVLADNDLFASVRNEQSKLIL</sequence>
<dbReference type="OrthoDB" id="1741719at2759"/>
<feature type="repeat" description="WD" evidence="10">
    <location>
        <begin position="13"/>
        <end position="46"/>
    </location>
</feature>
<dbReference type="GO" id="GO:0000417">
    <property type="term" value="C:HIR complex"/>
    <property type="evidence" value="ECO:0007669"/>
    <property type="project" value="TreeGrafter"/>
</dbReference>
<dbReference type="PhylomeDB" id="A0A061AMF6"/>
<dbReference type="InterPro" id="IPR019015">
    <property type="entry name" value="HIRA_B_motif"/>
</dbReference>
<keyword evidence="6 11" id="KW-0156">Chromatin regulator</keyword>
<evidence type="ECO:0000256" key="1">
    <source>
        <dbReference type="ARBA" id="ARBA00004123"/>
    </source>
</evidence>
<feature type="compositionally biased region" description="Polar residues" evidence="12">
    <location>
        <begin position="449"/>
        <end position="459"/>
    </location>
</feature>
<dbReference type="GO" id="GO:0006338">
    <property type="term" value="P:chromatin remodeling"/>
    <property type="evidence" value="ECO:0007669"/>
    <property type="project" value="InterPro"/>
</dbReference>
<keyword evidence="9 11" id="KW-0539">Nucleus</keyword>
<dbReference type="InterPro" id="IPR015943">
    <property type="entry name" value="WD40/YVTN_repeat-like_dom_sf"/>
</dbReference>
<feature type="domain" description="CAF1B/HIR1 beta-propeller" evidence="14">
    <location>
        <begin position="29"/>
        <end position="362"/>
    </location>
</feature>
<dbReference type="Gene3D" id="2.130.10.10">
    <property type="entry name" value="YVTN repeat-like/Quinoprotein amine dehydrogenase"/>
    <property type="match status" value="2"/>
</dbReference>
<gene>
    <name evidence="15" type="ORF">CYFA0S_01e01926g</name>
</gene>
<keyword evidence="8 11" id="KW-0804">Transcription</keyword>
<dbReference type="AlphaFoldDB" id="A0A061AMF6"/>
<comment type="function">
    <text evidence="11">Required for replication-independent chromatin assembly and for the periodic repression of histone gene transcription during the cell cycle.</text>
</comment>
<evidence type="ECO:0000256" key="7">
    <source>
        <dbReference type="ARBA" id="ARBA00023015"/>
    </source>
</evidence>
<dbReference type="GO" id="GO:0000785">
    <property type="term" value="C:chromatin"/>
    <property type="evidence" value="ECO:0007669"/>
    <property type="project" value="TreeGrafter"/>
</dbReference>
<keyword evidence="7 11" id="KW-0805">Transcription regulation</keyword>
<dbReference type="EMBL" id="LK052886">
    <property type="protein sequence ID" value="CDR36493.1"/>
    <property type="molecule type" value="Genomic_DNA"/>
</dbReference>
<evidence type="ECO:0000256" key="2">
    <source>
        <dbReference type="ARBA" id="ARBA00007306"/>
    </source>
</evidence>
<evidence type="ECO:0000256" key="4">
    <source>
        <dbReference type="ARBA" id="ARBA00022574"/>
    </source>
</evidence>
<evidence type="ECO:0000259" key="13">
    <source>
        <dbReference type="Pfam" id="PF07569"/>
    </source>
</evidence>
<dbReference type="GO" id="GO:0006351">
    <property type="term" value="P:DNA-templated transcription"/>
    <property type="evidence" value="ECO:0007669"/>
    <property type="project" value="InterPro"/>
</dbReference>
<dbReference type="SMART" id="SM00320">
    <property type="entry name" value="WD40"/>
    <property type="match status" value="6"/>
</dbReference>
<dbReference type="GO" id="GO:0031491">
    <property type="term" value="F:nucleosome binding"/>
    <property type="evidence" value="ECO:0007669"/>
    <property type="project" value="TreeGrafter"/>
</dbReference>
<feature type="region of interest" description="Disordered" evidence="12">
    <location>
        <begin position="421"/>
        <end position="467"/>
    </location>
</feature>
<protein>
    <recommendedName>
        <fullName evidence="11">Protein HIR</fullName>
    </recommendedName>
</protein>
<dbReference type="GO" id="GO:0006355">
    <property type="term" value="P:regulation of DNA-templated transcription"/>
    <property type="evidence" value="ECO:0007669"/>
    <property type="project" value="InterPro"/>
</dbReference>
<dbReference type="CDD" id="cd00200">
    <property type="entry name" value="WD40"/>
    <property type="match status" value="1"/>
</dbReference>
<evidence type="ECO:0000256" key="5">
    <source>
        <dbReference type="ARBA" id="ARBA00022737"/>
    </source>
</evidence>
<evidence type="ECO:0000256" key="3">
    <source>
        <dbReference type="ARBA" id="ARBA00022491"/>
    </source>
</evidence>
<comment type="subcellular location">
    <subcellularLocation>
        <location evidence="1 11">Nucleus</location>
    </subcellularLocation>
</comment>